<protein>
    <recommendedName>
        <fullName evidence="3">Adhesin</fullName>
    </recommendedName>
</protein>
<organism evidence="1 2">
    <name type="scientific">Halopseudomonas phragmitis</name>
    <dbReference type="NCBI Taxonomy" id="1931241"/>
    <lineage>
        <taxon>Bacteria</taxon>
        <taxon>Pseudomonadati</taxon>
        <taxon>Pseudomonadota</taxon>
        <taxon>Gammaproteobacteria</taxon>
        <taxon>Pseudomonadales</taxon>
        <taxon>Pseudomonadaceae</taxon>
        <taxon>Halopseudomonas</taxon>
    </lineage>
</organism>
<proteinExistence type="predicted"/>
<accession>A0A1V0BAC0</accession>
<evidence type="ECO:0008006" key="3">
    <source>
        <dbReference type="Google" id="ProtNLM"/>
    </source>
</evidence>
<evidence type="ECO:0000313" key="1">
    <source>
        <dbReference type="EMBL" id="AQZ96831.1"/>
    </source>
</evidence>
<dbReference type="STRING" id="1931241.BVH74_13875"/>
<evidence type="ECO:0000313" key="2">
    <source>
        <dbReference type="Proteomes" id="UP000243488"/>
    </source>
</evidence>
<dbReference type="KEGG" id="ppha:BVH74_13875"/>
<dbReference type="Proteomes" id="UP000243488">
    <property type="component" value="Chromosome"/>
</dbReference>
<dbReference type="AlphaFoldDB" id="A0A1V0BAC0"/>
<gene>
    <name evidence="1" type="ORF">BVH74_13875</name>
</gene>
<reference evidence="1 2" key="1">
    <citation type="submission" date="2017-03" db="EMBL/GenBank/DDBJ databases">
        <title>Complete genome sequence of the novel DNRA strain Pseudomonas sp. S-6-2 isolated from Chinese polluted river sediment. Journal of Biotechnology.</title>
        <authorList>
            <person name="Li J."/>
            <person name="Xiang F."/>
            <person name="Wang L."/>
            <person name="Xi L."/>
            <person name="Liu J."/>
        </authorList>
    </citation>
    <scope>NUCLEOTIDE SEQUENCE [LARGE SCALE GENOMIC DNA]</scope>
    <source>
        <strain evidence="1 2">S-6-2</strain>
    </source>
</reference>
<dbReference type="EMBL" id="CP020100">
    <property type="protein sequence ID" value="AQZ96831.1"/>
    <property type="molecule type" value="Genomic_DNA"/>
</dbReference>
<sequence>MQHALSFALALSFCAQLSADQQDQAQIHNSLQGYSGNAMVNQAAGSAQQQVNARAIAAGEHASVQVRQQRDQIAEETGQLDASSHITGNAFSAGNGILGVNQSAGVGNQQINAFRLGFGALPESLDDSGLAQSAAPLSLNSGAEVPNNGERLVEIDDQAFVGSRGAVQLNQSAGVGNRSVNNLGIRIID</sequence>
<keyword evidence="2" id="KW-1185">Reference proteome</keyword>
<name>A0A1V0BAC0_9GAMM</name>